<dbReference type="GeneID" id="8924818"/>
<evidence type="ECO:0000313" key="1">
    <source>
        <dbReference type="EMBL" id="ELY26416.1"/>
    </source>
</evidence>
<protein>
    <recommendedName>
        <fullName evidence="3">PHP domain-containing protein</fullName>
    </recommendedName>
</protein>
<comment type="caution">
    <text evidence="1">The sequence shown here is derived from an EMBL/GenBank/DDBJ whole genome shotgun (WGS) entry which is preliminary data.</text>
</comment>
<gene>
    <name evidence="1" type="ORF">C498_15128</name>
</gene>
<evidence type="ECO:0008006" key="3">
    <source>
        <dbReference type="Google" id="ProtNLM"/>
    </source>
</evidence>
<dbReference type="Pfam" id="PF13263">
    <property type="entry name" value="PHP_C"/>
    <property type="match status" value="1"/>
</dbReference>
<dbReference type="Gene3D" id="3.20.20.140">
    <property type="entry name" value="Metal-dependent hydrolases"/>
    <property type="match status" value="1"/>
</dbReference>
<dbReference type="InterPro" id="IPR016195">
    <property type="entry name" value="Pol/histidinol_Pase-like"/>
</dbReference>
<reference evidence="2" key="1">
    <citation type="submission" date="2012-11" db="EMBL/GenBank/DDBJ databases">
        <authorList>
            <person name="Becker E.A."/>
            <person name="Seitzer P."/>
            <person name="Tritt A."/>
            <person name="Larsen D."/>
            <person name="Yao A."/>
            <person name="Wu D."/>
            <person name="Darling A."/>
            <person name="Eisen J.A."/>
            <person name="Facciotti M.T."/>
        </authorList>
    </citation>
    <scope>NUCLEOTIDE SEQUENCE [LARGE SCALE GENOMIC DNA]</scope>
    <source>
        <strain evidence="2">ATCC 29605 / DSM 3757 / JCM 8879 / NBRC 14742 / NCIMB 2012 / VKM B-1768 / DS2</strain>
    </source>
</reference>
<organism evidence="1 2">
    <name type="scientific">Haloferax volcanii (strain ATCC 29605 / DSM 3757 / JCM 8879 / NBRC 14742 / NCIMB 2012 / VKM B-1768 / DS2)</name>
    <name type="common">Halobacterium volcanii</name>
    <dbReference type="NCBI Taxonomy" id="309800"/>
    <lineage>
        <taxon>Archaea</taxon>
        <taxon>Methanobacteriati</taxon>
        <taxon>Methanobacteriota</taxon>
        <taxon>Stenosarchaea group</taxon>
        <taxon>Halobacteria</taxon>
        <taxon>Halobacteriales</taxon>
        <taxon>Haloferacaceae</taxon>
        <taxon>Haloferax</taxon>
    </lineage>
</organism>
<proteinExistence type="predicted"/>
<sequence>MSATTTTRVDMHVKILDERVVSRAKARGIDVLVYAPHFVRLPDARARAERFSDDDLLVVPAREVFAGSWRDRKHVLAVGLSDPVPDFITLDGAFAEFDRQGAATLVPHPTFLTVSLTAEDVAARRDDIDAVETYNTKALPRDNRRGRDIARETGLPGFASSYAHLRGTVGEAWTEFDRDIDSEADLVAALREGAERRVVRRTGVSHGFRGAAEFAHLGYENSWGKIDRLLLSGMEPTHPDHIAYDGRFDDVSVY</sequence>
<dbReference type="Proteomes" id="UP000011532">
    <property type="component" value="Unassembled WGS sequence"/>
</dbReference>
<reference evidence="1 2" key="2">
    <citation type="journal article" date="2014" name="PLoS Genet.">
        <title>Phylogenetically driven sequencing of extremely halophilic archaea reveals strategies for static and dynamic osmo-response.</title>
        <authorList>
            <person name="Becker E.A."/>
            <person name="Seitzer P.M."/>
            <person name="Tritt A."/>
            <person name="Larsen D."/>
            <person name="Krusor M."/>
            <person name="Yao A.I."/>
            <person name="Wu D."/>
            <person name="Madern D."/>
            <person name="Eisen J.A."/>
            <person name="Darling A.E."/>
            <person name="Facciotti M.T."/>
        </authorList>
    </citation>
    <scope>NUCLEOTIDE SEQUENCE [LARGE SCALE GENOMIC DNA]</scope>
    <source>
        <strain evidence="2">ATCC 29605 / DSM 3757 / JCM 8879 / NBRC 14742 / NCIMB 2012 / VKM B-1768 / DS2</strain>
    </source>
</reference>
<name>A0A384KNU8_HALVD</name>
<dbReference type="OrthoDB" id="190669at2157"/>
<accession>A0A384KNU8</accession>
<dbReference type="SUPFAM" id="SSF89550">
    <property type="entry name" value="PHP domain-like"/>
    <property type="match status" value="1"/>
</dbReference>
<dbReference type="RefSeq" id="WP_004044216.1">
    <property type="nucleotide sequence ID" value="NC_013967.1"/>
</dbReference>
<dbReference type="EMBL" id="AOHU01000097">
    <property type="protein sequence ID" value="ELY26416.1"/>
    <property type="molecule type" value="Genomic_DNA"/>
</dbReference>
<dbReference type="AlphaFoldDB" id="A0A384KNU8"/>
<evidence type="ECO:0000313" key="2">
    <source>
        <dbReference type="Proteomes" id="UP000011532"/>
    </source>
</evidence>